<comment type="function">
    <text evidence="6">An essential GTPase that binds both GDP and GTP, with rapid nucleotide exchange. Plays a role in 16S rRNA processing and 30S ribosomal subunit biogenesis and possibly also in cell cycle regulation and energy metabolism.</text>
</comment>
<feature type="binding site" evidence="6">
    <location>
        <begin position="124"/>
        <end position="127"/>
    </location>
    <ligand>
        <name>GTP</name>
        <dbReference type="ChEBI" id="CHEBI:37565"/>
    </ligand>
</feature>
<dbReference type="Gene3D" id="3.30.300.20">
    <property type="match status" value="1"/>
</dbReference>
<evidence type="ECO:0000313" key="11">
    <source>
        <dbReference type="EMBL" id="MFC3193678.1"/>
    </source>
</evidence>
<dbReference type="RefSeq" id="WP_077411514.1">
    <property type="nucleotide sequence ID" value="NZ_JBHRTS010000003.1"/>
</dbReference>
<dbReference type="InterPro" id="IPR005662">
    <property type="entry name" value="GTPase_Era-like"/>
</dbReference>
<dbReference type="InterPro" id="IPR027417">
    <property type="entry name" value="P-loop_NTPase"/>
</dbReference>
<keyword evidence="6" id="KW-1003">Cell membrane</keyword>
<dbReference type="CDD" id="cd04163">
    <property type="entry name" value="Era"/>
    <property type="match status" value="1"/>
</dbReference>
<dbReference type="Pfam" id="PF07650">
    <property type="entry name" value="KH_2"/>
    <property type="match status" value="1"/>
</dbReference>
<keyword evidence="3 6" id="KW-0547">Nucleotide-binding</keyword>
<evidence type="ECO:0000256" key="7">
    <source>
        <dbReference type="PROSITE-ProRule" id="PRU01050"/>
    </source>
</evidence>
<feature type="domain" description="KH type-2" evidence="9">
    <location>
        <begin position="206"/>
        <end position="282"/>
    </location>
</feature>
<keyword evidence="6" id="KW-0472">Membrane</keyword>
<comment type="subcellular location">
    <subcellularLocation>
        <location evidence="6">Cytoplasm</location>
    </subcellularLocation>
    <subcellularLocation>
        <location evidence="6">Cell membrane</location>
        <topology evidence="6">Peripheral membrane protein</topology>
    </subcellularLocation>
</comment>
<evidence type="ECO:0000256" key="3">
    <source>
        <dbReference type="ARBA" id="ARBA00022741"/>
    </source>
</evidence>
<feature type="region of interest" description="G4" evidence="7">
    <location>
        <begin position="124"/>
        <end position="127"/>
    </location>
</feature>
<reference evidence="12" key="1">
    <citation type="journal article" date="2019" name="Int. J. Syst. Evol. Microbiol.">
        <title>The Global Catalogue of Microorganisms (GCM) 10K type strain sequencing project: providing services to taxonomists for standard genome sequencing and annotation.</title>
        <authorList>
            <consortium name="The Broad Institute Genomics Platform"/>
            <consortium name="The Broad Institute Genome Sequencing Center for Infectious Disease"/>
            <person name="Wu L."/>
            <person name="Ma J."/>
        </authorList>
    </citation>
    <scope>NUCLEOTIDE SEQUENCE [LARGE SCALE GENOMIC DNA]</scope>
    <source>
        <strain evidence="12">KCTC 42953</strain>
    </source>
</reference>
<evidence type="ECO:0000256" key="1">
    <source>
        <dbReference type="ARBA" id="ARBA00007921"/>
    </source>
</evidence>
<feature type="region of interest" description="G3" evidence="7">
    <location>
        <begin position="62"/>
        <end position="65"/>
    </location>
</feature>
<dbReference type="Pfam" id="PF01926">
    <property type="entry name" value="MMR_HSR1"/>
    <property type="match status" value="1"/>
</dbReference>
<evidence type="ECO:0000259" key="10">
    <source>
        <dbReference type="PROSITE" id="PS51713"/>
    </source>
</evidence>
<dbReference type="PANTHER" id="PTHR42698">
    <property type="entry name" value="GTPASE ERA"/>
    <property type="match status" value="1"/>
</dbReference>
<name>A0ABV7JAF5_9GAMM</name>
<proteinExistence type="inferred from homology"/>
<feature type="binding site" evidence="6">
    <location>
        <begin position="15"/>
        <end position="22"/>
    </location>
    <ligand>
        <name>GTP</name>
        <dbReference type="ChEBI" id="CHEBI:37565"/>
    </ligand>
</feature>
<dbReference type="CDD" id="cd22534">
    <property type="entry name" value="KH-II_Era"/>
    <property type="match status" value="1"/>
</dbReference>
<dbReference type="Gene3D" id="3.40.50.300">
    <property type="entry name" value="P-loop containing nucleotide triphosphate hydrolases"/>
    <property type="match status" value="1"/>
</dbReference>
<dbReference type="InterPro" id="IPR005225">
    <property type="entry name" value="Small_GTP-bd"/>
</dbReference>
<accession>A0ABV7JAF5</accession>
<dbReference type="InterPro" id="IPR015946">
    <property type="entry name" value="KH_dom-like_a/b"/>
</dbReference>
<feature type="binding site" evidence="6">
    <location>
        <begin position="62"/>
        <end position="66"/>
    </location>
    <ligand>
        <name>GTP</name>
        <dbReference type="ChEBI" id="CHEBI:37565"/>
    </ligand>
</feature>
<keyword evidence="12" id="KW-1185">Reference proteome</keyword>
<dbReference type="NCBIfam" id="TIGR00436">
    <property type="entry name" value="era"/>
    <property type="match status" value="1"/>
</dbReference>
<dbReference type="NCBIfam" id="TIGR00231">
    <property type="entry name" value="small_GTP"/>
    <property type="match status" value="1"/>
</dbReference>
<feature type="domain" description="Era-type G" evidence="10">
    <location>
        <begin position="7"/>
        <end position="175"/>
    </location>
</feature>
<dbReference type="SUPFAM" id="SSF52540">
    <property type="entry name" value="P-loop containing nucleoside triphosphate hydrolases"/>
    <property type="match status" value="1"/>
</dbReference>
<keyword evidence="4 6" id="KW-0694">RNA-binding</keyword>
<dbReference type="Proteomes" id="UP001595533">
    <property type="component" value="Unassembled WGS sequence"/>
</dbReference>
<feature type="region of interest" description="G2" evidence="7">
    <location>
        <begin position="41"/>
        <end position="45"/>
    </location>
</feature>
<protein>
    <recommendedName>
        <fullName evidence="2 6">GTPase Era</fullName>
    </recommendedName>
</protein>
<dbReference type="EMBL" id="JBHRTS010000003">
    <property type="protein sequence ID" value="MFC3193678.1"/>
    <property type="molecule type" value="Genomic_DNA"/>
</dbReference>
<evidence type="ECO:0000256" key="8">
    <source>
        <dbReference type="RuleBase" id="RU003761"/>
    </source>
</evidence>
<keyword evidence="6" id="KW-0963">Cytoplasm</keyword>
<dbReference type="SUPFAM" id="SSF54814">
    <property type="entry name" value="Prokaryotic type KH domain (KH-domain type II)"/>
    <property type="match status" value="1"/>
</dbReference>
<evidence type="ECO:0000313" key="12">
    <source>
        <dbReference type="Proteomes" id="UP001595533"/>
    </source>
</evidence>
<gene>
    <name evidence="6 11" type="primary">era</name>
    <name evidence="11" type="ORF">ACFODZ_05450</name>
</gene>
<dbReference type="PANTHER" id="PTHR42698:SF1">
    <property type="entry name" value="GTPASE ERA, MITOCHONDRIAL"/>
    <property type="match status" value="1"/>
</dbReference>
<dbReference type="PROSITE" id="PS50823">
    <property type="entry name" value="KH_TYPE_2"/>
    <property type="match status" value="1"/>
</dbReference>
<keyword evidence="5 6" id="KW-0342">GTP-binding</keyword>
<evidence type="ECO:0000256" key="5">
    <source>
        <dbReference type="ARBA" id="ARBA00023134"/>
    </source>
</evidence>
<comment type="subunit">
    <text evidence="6">Monomer.</text>
</comment>
<keyword evidence="6" id="KW-0699">rRNA-binding</keyword>
<organism evidence="11 12">
    <name type="scientific">Marinicella sediminis</name>
    <dbReference type="NCBI Taxonomy" id="1792834"/>
    <lineage>
        <taxon>Bacteria</taxon>
        <taxon>Pseudomonadati</taxon>
        <taxon>Pseudomonadota</taxon>
        <taxon>Gammaproteobacteria</taxon>
        <taxon>Lysobacterales</taxon>
        <taxon>Marinicellaceae</taxon>
        <taxon>Marinicella</taxon>
    </lineage>
</organism>
<dbReference type="InterPro" id="IPR009019">
    <property type="entry name" value="KH_sf_prok-type"/>
</dbReference>
<evidence type="ECO:0000259" key="9">
    <source>
        <dbReference type="PROSITE" id="PS50823"/>
    </source>
</evidence>
<comment type="similarity">
    <text evidence="1 6 7 8">Belongs to the TRAFAC class TrmE-Era-EngA-EngB-Septin-like GTPase superfamily. Era GTPase family.</text>
</comment>
<dbReference type="InterPro" id="IPR006073">
    <property type="entry name" value="GTP-bd"/>
</dbReference>
<keyword evidence="6" id="KW-0690">Ribosome biogenesis</keyword>
<dbReference type="PROSITE" id="PS51713">
    <property type="entry name" value="G_ERA"/>
    <property type="match status" value="1"/>
</dbReference>
<sequence length="302" mass="34432">MTKKNKKCGYAAVLGRPNVGKSTLINQIIQQKLSIVSHKPQTTRHQILAIHTTDRGQLIFIDTPGIHNQKGTALNKHLNQTAQSSSFGVDVVLFLVEAMKWTDEDKRAAKVACRSDGKKILVINKVDKVKHKEQLLTFVQTILNEFEFDAIHYISALKNKQITPLEDSVFDYLPEGEPIFDEDQVSDRSTQFFVSELIREQLMLRFHQELPYSTSVSIEQYEVKGVIHHIHAIIWVERKNQKGIVIGRQGEALKQIGVKSRKEIEQFIGARVNLKLWVKVQSSWTDDAKAIDALGYQDTFKD</sequence>
<evidence type="ECO:0000256" key="6">
    <source>
        <dbReference type="HAMAP-Rule" id="MF_00367"/>
    </source>
</evidence>
<evidence type="ECO:0000256" key="4">
    <source>
        <dbReference type="ARBA" id="ARBA00022884"/>
    </source>
</evidence>
<dbReference type="NCBIfam" id="NF000908">
    <property type="entry name" value="PRK00089.1"/>
    <property type="match status" value="1"/>
</dbReference>
<comment type="caution">
    <text evidence="11">The sequence shown here is derived from an EMBL/GenBank/DDBJ whole genome shotgun (WGS) entry which is preliminary data.</text>
</comment>
<feature type="region of interest" description="G1" evidence="7">
    <location>
        <begin position="15"/>
        <end position="22"/>
    </location>
</feature>
<dbReference type="InterPro" id="IPR030388">
    <property type="entry name" value="G_ERA_dom"/>
</dbReference>
<dbReference type="InterPro" id="IPR004044">
    <property type="entry name" value="KH_dom_type_2"/>
</dbReference>
<evidence type="ECO:0000256" key="2">
    <source>
        <dbReference type="ARBA" id="ARBA00020484"/>
    </source>
</evidence>
<feature type="region of interest" description="G5" evidence="7">
    <location>
        <begin position="154"/>
        <end position="156"/>
    </location>
</feature>
<dbReference type="HAMAP" id="MF_00367">
    <property type="entry name" value="GTPase_Era"/>
    <property type="match status" value="1"/>
</dbReference>